<dbReference type="InterPro" id="IPR014710">
    <property type="entry name" value="RmlC-like_jellyroll"/>
</dbReference>
<keyword evidence="4" id="KW-1185">Reference proteome</keyword>
<evidence type="ECO:0000313" key="4">
    <source>
        <dbReference type="Proteomes" id="UP001144673"/>
    </source>
</evidence>
<dbReference type="Gene3D" id="2.60.120.10">
    <property type="entry name" value="Jelly Rolls"/>
    <property type="match status" value="1"/>
</dbReference>
<dbReference type="InterPro" id="IPR011051">
    <property type="entry name" value="RmlC_Cupin_sf"/>
</dbReference>
<dbReference type="CDD" id="cd02208">
    <property type="entry name" value="cupin_RmlC-like"/>
    <property type="match status" value="1"/>
</dbReference>
<dbReference type="Pfam" id="PF07883">
    <property type="entry name" value="Cupin_2"/>
    <property type="match status" value="1"/>
</dbReference>
<keyword evidence="1" id="KW-0812">Transmembrane</keyword>
<dbReference type="Proteomes" id="UP001144673">
    <property type="component" value="Chromosome 2"/>
</dbReference>
<keyword evidence="1" id="KW-0472">Membrane</keyword>
<accession>A0A9W8Q672</accession>
<sequence length="228" mass="26472">MALAPLFFLRAGQPSRRSNWDQAIVALPDSANRTFRFHFEWQRGLFVNVQHFPAAAFPDAQQNKGDGEKDTLYYPPPHYHLFADEYFLVTQGAGTWHLWDRDVRLAAGDKVKVPARAWHWFEGDPSPDRPLTTEIYFDKGDAVMEERFFRNVLGYLADCHREEVEPSICQLLLFFYSFEMVPGLRIARWETLNLVLNTAIMYVGSAIGMLLGYRSSYDEYYKAQKKSQ</sequence>
<protein>
    <recommendedName>
        <fullName evidence="2">Cupin type-2 domain-containing protein</fullName>
    </recommendedName>
</protein>
<dbReference type="EMBL" id="JAJHUN010000011">
    <property type="protein sequence ID" value="KAJ4145447.1"/>
    <property type="molecule type" value="Genomic_DNA"/>
</dbReference>
<feature type="transmembrane region" description="Helical" evidence="1">
    <location>
        <begin position="194"/>
        <end position="213"/>
    </location>
</feature>
<dbReference type="SUPFAM" id="SSF51182">
    <property type="entry name" value="RmlC-like cupins"/>
    <property type="match status" value="1"/>
</dbReference>
<reference evidence="3" key="1">
    <citation type="journal article" date="2023" name="Access Microbiol">
        <title>De-novo genome assembly for Akanthomyces muscarius, a biocontrol agent of insect agricultural pests.</title>
        <authorList>
            <person name="Erdos Z."/>
            <person name="Studholme D.J."/>
            <person name="Raymond B."/>
            <person name="Sharma M."/>
        </authorList>
    </citation>
    <scope>NUCLEOTIDE SEQUENCE</scope>
    <source>
        <strain evidence="3">Ve6</strain>
    </source>
</reference>
<evidence type="ECO:0000259" key="2">
    <source>
        <dbReference type="Pfam" id="PF07883"/>
    </source>
</evidence>
<evidence type="ECO:0000313" key="3">
    <source>
        <dbReference type="EMBL" id="KAJ4145447.1"/>
    </source>
</evidence>
<dbReference type="KEGG" id="amus:LMH87_004297"/>
<keyword evidence="1" id="KW-1133">Transmembrane helix</keyword>
<name>A0A9W8Q672_AKAMU</name>
<dbReference type="AlphaFoldDB" id="A0A9W8Q672"/>
<organism evidence="3 4">
    <name type="scientific">Akanthomyces muscarius</name>
    <name type="common">Entomopathogenic fungus</name>
    <name type="synonym">Lecanicillium muscarium</name>
    <dbReference type="NCBI Taxonomy" id="2231603"/>
    <lineage>
        <taxon>Eukaryota</taxon>
        <taxon>Fungi</taxon>
        <taxon>Dikarya</taxon>
        <taxon>Ascomycota</taxon>
        <taxon>Pezizomycotina</taxon>
        <taxon>Sordariomycetes</taxon>
        <taxon>Hypocreomycetidae</taxon>
        <taxon>Hypocreales</taxon>
        <taxon>Cordycipitaceae</taxon>
        <taxon>Akanthomyces</taxon>
    </lineage>
</organism>
<comment type="caution">
    <text evidence="3">The sequence shown here is derived from an EMBL/GenBank/DDBJ whole genome shotgun (WGS) entry which is preliminary data.</text>
</comment>
<evidence type="ECO:0000256" key="1">
    <source>
        <dbReference type="SAM" id="Phobius"/>
    </source>
</evidence>
<dbReference type="InterPro" id="IPR013096">
    <property type="entry name" value="Cupin_2"/>
</dbReference>
<gene>
    <name evidence="3" type="ORF">LMH87_004297</name>
</gene>
<dbReference type="RefSeq" id="XP_056049117.1">
    <property type="nucleotide sequence ID" value="XM_056195493.1"/>
</dbReference>
<dbReference type="GeneID" id="80891456"/>
<feature type="domain" description="Cupin type-2" evidence="2">
    <location>
        <begin position="75"/>
        <end position="122"/>
    </location>
</feature>
<proteinExistence type="predicted"/>